<accession>A9NS81</accession>
<proteinExistence type="evidence at transcript level"/>
<dbReference type="EMBL" id="EF084165">
    <property type="protein sequence ID" value="ABK23492.1"/>
    <property type="molecule type" value="mRNA"/>
</dbReference>
<evidence type="ECO:0000313" key="1">
    <source>
        <dbReference type="EMBL" id="ABK23492.1"/>
    </source>
</evidence>
<reference evidence="1" key="1">
    <citation type="journal article" date="2008" name="BMC Genomics">
        <title>A conifer genomics resource of 200,000 spruce (Picea spp.) ESTs and 6,464 high-quality, sequence-finished full-length cDNAs for Sitka spruce (Picea sitchensis).</title>
        <authorList>
            <person name="Ralph S.G."/>
            <person name="Chun H.J."/>
            <person name="Kolosova N."/>
            <person name="Cooper D."/>
            <person name="Oddy C."/>
            <person name="Ritland C.E."/>
            <person name="Kirkpatrick R."/>
            <person name="Moore R."/>
            <person name="Barber S."/>
            <person name="Holt R.A."/>
            <person name="Jones S.J."/>
            <person name="Marra M.A."/>
            <person name="Douglas C.J."/>
            <person name="Ritland K."/>
            <person name="Bohlmann J."/>
        </authorList>
    </citation>
    <scope>NUCLEOTIDE SEQUENCE</scope>
    <source>
        <tissue evidence="1">Bark</tissue>
    </source>
</reference>
<protein>
    <submittedName>
        <fullName evidence="1">Uncharacterized protein</fullName>
    </submittedName>
</protein>
<organism evidence="1">
    <name type="scientific">Picea sitchensis</name>
    <name type="common">Sitka spruce</name>
    <name type="synonym">Pinus sitchensis</name>
    <dbReference type="NCBI Taxonomy" id="3332"/>
    <lineage>
        <taxon>Eukaryota</taxon>
        <taxon>Viridiplantae</taxon>
        <taxon>Streptophyta</taxon>
        <taxon>Embryophyta</taxon>
        <taxon>Tracheophyta</taxon>
        <taxon>Spermatophyta</taxon>
        <taxon>Pinopsida</taxon>
        <taxon>Pinidae</taxon>
        <taxon>Conifers I</taxon>
        <taxon>Pinales</taxon>
        <taxon>Pinaceae</taxon>
        <taxon>Picea</taxon>
    </lineage>
</organism>
<name>A9NS81_PICSI</name>
<dbReference type="AlphaFoldDB" id="A9NS81"/>
<sequence>MEGVGEQSHGSQKGCQFIFFCCCCCEPSSVENLALALST</sequence>